<reference evidence="2 3" key="1">
    <citation type="submission" date="2024-03" db="EMBL/GenBank/DDBJ databases">
        <title>Human intestinal bacterial collection.</title>
        <authorList>
            <person name="Pauvert C."/>
            <person name="Hitch T.C.A."/>
            <person name="Clavel T."/>
        </authorList>
    </citation>
    <scope>NUCLEOTIDE SEQUENCE [LARGE SCALE GENOMIC DNA]</scope>
    <source>
        <strain evidence="2 3">CLA-SR-H024</strain>
    </source>
</reference>
<sequence length="84" mass="10166">MIDTLFKQILFLLIPFAYLSWFAWWSKSWIVFLPILVNLPSIITEQFPLTEEWKAIISSIFLFIMMLAFLIWQIWLLKKENKPT</sequence>
<protein>
    <submittedName>
        <fullName evidence="2">Uncharacterized protein</fullName>
    </submittedName>
</protein>
<gene>
    <name evidence="2" type="ORF">WMO63_14790</name>
</gene>
<name>A0ABV1F0R2_9BACI</name>
<dbReference type="Proteomes" id="UP001465426">
    <property type="component" value="Unassembled WGS sequence"/>
</dbReference>
<keyword evidence="1" id="KW-1133">Transmembrane helix</keyword>
<organism evidence="2 3">
    <name type="scientific">Niallia hominis</name>
    <dbReference type="NCBI Taxonomy" id="3133173"/>
    <lineage>
        <taxon>Bacteria</taxon>
        <taxon>Bacillati</taxon>
        <taxon>Bacillota</taxon>
        <taxon>Bacilli</taxon>
        <taxon>Bacillales</taxon>
        <taxon>Bacillaceae</taxon>
        <taxon>Niallia</taxon>
    </lineage>
</organism>
<proteinExistence type="predicted"/>
<dbReference type="EMBL" id="JBBMFN010000037">
    <property type="protein sequence ID" value="MEQ2466923.1"/>
    <property type="molecule type" value="Genomic_DNA"/>
</dbReference>
<keyword evidence="1" id="KW-0472">Membrane</keyword>
<feature type="transmembrane region" description="Helical" evidence="1">
    <location>
        <begin position="56"/>
        <end position="77"/>
    </location>
</feature>
<evidence type="ECO:0000256" key="1">
    <source>
        <dbReference type="SAM" id="Phobius"/>
    </source>
</evidence>
<evidence type="ECO:0000313" key="3">
    <source>
        <dbReference type="Proteomes" id="UP001465426"/>
    </source>
</evidence>
<accession>A0ABV1F0R2</accession>
<feature type="transmembrane region" description="Helical" evidence="1">
    <location>
        <begin position="12"/>
        <end position="36"/>
    </location>
</feature>
<keyword evidence="1" id="KW-0812">Transmembrane</keyword>
<comment type="caution">
    <text evidence="2">The sequence shown here is derived from an EMBL/GenBank/DDBJ whole genome shotgun (WGS) entry which is preliminary data.</text>
</comment>
<dbReference type="RefSeq" id="WP_349205021.1">
    <property type="nucleotide sequence ID" value="NZ_JBBMFN010000037.1"/>
</dbReference>
<evidence type="ECO:0000313" key="2">
    <source>
        <dbReference type="EMBL" id="MEQ2466923.1"/>
    </source>
</evidence>
<keyword evidence="3" id="KW-1185">Reference proteome</keyword>